<evidence type="ECO:0000313" key="2">
    <source>
        <dbReference type="EMBL" id="GAB93307.1"/>
    </source>
</evidence>
<dbReference type="STRING" id="1108045.GORHZ_213_00830"/>
<accession>K6WMH3</accession>
<dbReference type="Gene3D" id="3.40.50.1820">
    <property type="entry name" value="alpha/beta hydrolase"/>
    <property type="match status" value="1"/>
</dbReference>
<feature type="domain" description="AB hydrolase-1" evidence="1">
    <location>
        <begin position="118"/>
        <end position="331"/>
    </location>
</feature>
<keyword evidence="3" id="KW-1185">Reference proteome</keyword>
<protein>
    <submittedName>
        <fullName evidence="2">Putative hydrolase</fullName>
    </submittedName>
</protein>
<keyword evidence="2" id="KW-0378">Hydrolase</keyword>
<evidence type="ECO:0000313" key="3">
    <source>
        <dbReference type="Proteomes" id="UP000008363"/>
    </source>
</evidence>
<sequence length="350" mass="37918">MVAQHPGNPDRDGPYPSTLLVASGPLVYVDGWRTQKSLRDMIFAERRVAVPRPPAGVTARVVVDSSRNCSPTTRIVCDDCGMASVITGEQVDGGVYIDVGGRRVWHYRGGEPAGPPTVLVHGVFGLASTWGAQIADLSRAGLSLFVPERSGHGHSPDHPGPFTCEDMYAETVAYLEQEVGARANLVGWSDGGVIALLIAKRRPDLVNRMVVVSTYVNRSGECADNDFFTPIRARKPAAMKFLEDGYSRVSPDGPEHFATVFVKTLEMLDREPDYDLAEFADVAAPTLVVVPDRGIARIEHAIELTETLPHGRLAVLPGTHILPVESPELFNPLVIAFLAADPSSHWLPDQ</sequence>
<dbReference type="AlphaFoldDB" id="K6WMH3"/>
<evidence type="ECO:0000259" key="1">
    <source>
        <dbReference type="Pfam" id="PF12697"/>
    </source>
</evidence>
<dbReference type="EMBL" id="BAHC01000213">
    <property type="protein sequence ID" value="GAB93307.1"/>
    <property type="molecule type" value="Genomic_DNA"/>
</dbReference>
<dbReference type="SUPFAM" id="SSF53474">
    <property type="entry name" value="alpha/beta-Hydrolases"/>
    <property type="match status" value="1"/>
</dbReference>
<dbReference type="eggNOG" id="COG0596">
    <property type="taxonomic scope" value="Bacteria"/>
</dbReference>
<dbReference type="InterPro" id="IPR000073">
    <property type="entry name" value="AB_hydrolase_1"/>
</dbReference>
<dbReference type="Pfam" id="PF12697">
    <property type="entry name" value="Abhydrolase_6"/>
    <property type="match status" value="1"/>
</dbReference>
<proteinExistence type="predicted"/>
<dbReference type="GO" id="GO:0047372">
    <property type="term" value="F:monoacylglycerol lipase activity"/>
    <property type="evidence" value="ECO:0007669"/>
    <property type="project" value="TreeGrafter"/>
</dbReference>
<dbReference type="GO" id="GO:0016020">
    <property type="term" value="C:membrane"/>
    <property type="evidence" value="ECO:0007669"/>
    <property type="project" value="TreeGrafter"/>
</dbReference>
<name>K6WMH3_9ACTN</name>
<dbReference type="GO" id="GO:0046464">
    <property type="term" value="P:acylglycerol catabolic process"/>
    <property type="evidence" value="ECO:0007669"/>
    <property type="project" value="TreeGrafter"/>
</dbReference>
<organism evidence="2 3">
    <name type="scientific">Gordonia rhizosphera NBRC 16068</name>
    <dbReference type="NCBI Taxonomy" id="1108045"/>
    <lineage>
        <taxon>Bacteria</taxon>
        <taxon>Bacillati</taxon>
        <taxon>Actinomycetota</taxon>
        <taxon>Actinomycetes</taxon>
        <taxon>Mycobacteriales</taxon>
        <taxon>Gordoniaceae</taxon>
        <taxon>Gordonia</taxon>
    </lineage>
</organism>
<reference evidence="2 3" key="1">
    <citation type="submission" date="2012-08" db="EMBL/GenBank/DDBJ databases">
        <title>Whole genome shotgun sequence of Gordonia rhizosphera NBRC 16068.</title>
        <authorList>
            <person name="Takarada H."/>
            <person name="Isaki S."/>
            <person name="Hosoyama A."/>
            <person name="Tsuchikane K."/>
            <person name="Katsumata H."/>
            <person name="Baba S."/>
            <person name="Ohji S."/>
            <person name="Yamazaki S."/>
            <person name="Fujita N."/>
        </authorList>
    </citation>
    <scope>NUCLEOTIDE SEQUENCE [LARGE SCALE GENOMIC DNA]</scope>
    <source>
        <strain evidence="2 3">NBRC 16068</strain>
    </source>
</reference>
<dbReference type="PANTHER" id="PTHR43798:SF5">
    <property type="entry name" value="MONOACYLGLYCEROL LIPASE ABHD6"/>
    <property type="match status" value="1"/>
</dbReference>
<dbReference type="Proteomes" id="UP000008363">
    <property type="component" value="Unassembled WGS sequence"/>
</dbReference>
<dbReference type="InterPro" id="IPR050266">
    <property type="entry name" value="AB_hydrolase_sf"/>
</dbReference>
<comment type="caution">
    <text evidence="2">The sequence shown here is derived from an EMBL/GenBank/DDBJ whole genome shotgun (WGS) entry which is preliminary data.</text>
</comment>
<dbReference type="PANTHER" id="PTHR43798">
    <property type="entry name" value="MONOACYLGLYCEROL LIPASE"/>
    <property type="match status" value="1"/>
</dbReference>
<gene>
    <name evidence="2" type="ORF">GORHZ_213_00830</name>
</gene>
<dbReference type="InterPro" id="IPR029058">
    <property type="entry name" value="AB_hydrolase_fold"/>
</dbReference>